<evidence type="ECO:0000256" key="4">
    <source>
        <dbReference type="PIRSR" id="PIRSR001112-1"/>
    </source>
</evidence>
<accession>A0A1Z3U6K7</accession>
<evidence type="ECO:0000259" key="5">
    <source>
        <dbReference type="Pfam" id="PF06441"/>
    </source>
</evidence>
<dbReference type="InterPro" id="IPR029058">
    <property type="entry name" value="AB_hydrolase_fold"/>
</dbReference>
<dbReference type="PIRSF" id="PIRSF001112">
    <property type="entry name" value="Epoxide_hydrolase"/>
    <property type="match status" value="1"/>
</dbReference>
<dbReference type="PANTHER" id="PTHR21661">
    <property type="entry name" value="EPOXIDE HYDROLASE 1-RELATED"/>
    <property type="match status" value="1"/>
</dbReference>
<evidence type="ECO:0000313" key="6">
    <source>
        <dbReference type="EMBL" id="ASE38902.1"/>
    </source>
</evidence>
<feature type="active site" description="Nucleophile" evidence="4">
    <location>
        <position position="171"/>
    </location>
</feature>
<dbReference type="Pfam" id="PF06441">
    <property type="entry name" value="EHN"/>
    <property type="match status" value="1"/>
</dbReference>
<feature type="active site" description="Proton acceptor" evidence="4">
    <location>
        <position position="346"/>
    </location>
</feature>
<dbReference type="EMBL" id="CP022048">
    <property type="protein sequence ID" value="ASE38902.1"/>
    <property type="molecule type" value="Genomic_DNA"/>
</dbReference>
<protein>
    <submittedName>
        <fullName evidence="6">Enterotoxin</fullName>
    </submittedName>
</protein>
<dbReference type="InterPro" id="IPR010497">
    <property type="entry name" value="Epoxide_hydro_N"/>
</dbReference>
<dbReference type="InterPro" id="IPR000639">
    <property type="entry name" value="Epox_hydrolase-like"/>
</dbReference>
<evidence type="ECO:0000256" key="2">
    <source>
        <dbReference type="ARBA" id="ARBA00022797"/>
    </source>
</evidence>
<dbReference type="KEGG" id="bvc:CEP68_04980"/>
<dbReference type="SUPFAM" id="SSF53474">
    <property type="entry name" value="alpha/beta-Hydrolases"/>
    <property type="match status" value="1"/>
</dbReference>
<evidence type="ECO:0000256" key="3">
    <source>
        <dbReference type="ARBA" id="ARBA00022801"/>
    </source>
</evidence>
<evidence type="ECO:0000256" key="1">
    <source>
        <dbReference type="ARBA" id="ARBA00010088"/>
    </source>
</evidence>
<comment type="similarity">
    <text evidence="1">Belongs to the peptidase S33 family.</text>
</comment>
<dbReference type="InterPro" id="IPR016292">
    <property type="entry name" value="Epoxide_hydrolase"/>
</dbReference>
<proteinExistence type="inferred from homology"/>
<dbReference type="GeneID" id="34015183"/>
<feature type="active site" description="Proton donor" evidence="4">
    <location>
        <position position="291"/>
    </location>
</feature>
<organism evidence="6 7">
    <name type="scientific">Brevundimonas vesicularis</name>
    <name type="common">Pseudomonas vesicularis</name>
    <dbReference type="NCBI Taxonomy" id="41276"/>
    <lineage>
        <taxon>Bacteria</taxon>
        <taxon>Pseudomonadati</taxon>
        <taxon>Pseudomonadota</taxon>
        <taxon>Alphaproteobacteria</taxon>
        <taxon>Caulobacterales</taxon>
        <taxon>Caulobacteraceae</taxon>
        <taxon>Brevundimonas</taxon>
    </lineage>
</organism>
<sequence>MSSLSAPRAFRSAISEATVASILDRLRTARWPVLPDVPDPRSGPDPQRLRRLVAYWIADYDWAATETAINEWPQFIATVEGLDIHFRHVRSGTGGYPLILTHGWPGSFLEFDAVIEPLLNAGFDLVIPSIPGFAYSAKPAGPIGPRRIAGLWRRLMTDHLGYRRFGAQGGDWGSEVSTWLGTDHSDVVTGIHLNMVSGWRLPPNASPEALAWRRAMSAVRSEAFGYHAVQSTRPLTLSYALSDSPLGFAAWGIEKFEQWSDPDCEISDDALVTALMVHLVNDATGSMSWIYAGHRHEAALESGAIRVETPTAVARFAHDFFPQPPRSMVEDRYRVVRWTEMDRGGHFAAMEAPEALSRDIVAFFRELQ</sequence>
<keyword evidence="3" id="KW-0378">Hydrolase</keyword>
<keyword evidence="2" id="KW-0058">Aromatic hydrocarbons catabolism</keyword>
<dbReference type="GO" id="GO:0097176">
    <property type="term" value="P:epoxide metabolic process"/>
    <property type="evidence" value="ECO:0007669"/>
    <property type="project" value="TreeGrafter"/>
</dbReference>
<evidence type="ECO:0000313" key="7">
    <source>
        <dbReference type="Proteomes" id="UP000197050"/>
    </source>
</evidence>
<dbReference type="GO" id="GO:0004301">
    <property type="term" value="F:epoxide hydrolase activity"/>
    <property type="evidence" value="ECO:0007669"/>
    <property type="project" value="TreeGrafter"/>
</dbReference>
<dbReference type="AlphaFoldDB" id="A0A1Z3U6K7"/>
<dbReference type="PRINTS" id="PR00412">
    <property type="entry name" value="EPOXHYDRLASE"/>
</dbReference>
<feature type="domain" description="Epoxide hydrolase N-terminal" evidence="5">
    <location>
        <begin position="8"/>
        <end position="111"/>
    </location>
</feature>
<dbReference type="PANTHER" id="PTHR21661:SF35">
    <property type="entry name" value="EPOXIDE HYDROLASE"/>
    <property type="match status" value="1"/>
</dbReference>
<reference evidence="7" key="1">
    <citation type="submission" date="2017-06" db="EMBL/GenBank/DDBJ databases">
        <title>FDA dAtabase for Regulatory Grade micrObial Sequences (FDA-ARGOS): Supporting development and validation of Infectious Disease Dx tests.</title>
        <authorList>
            <person name="Minogue T."/>
            <person name="Wolcott M."/>
            <person name="Wasieloski L."/>
            <person name="Aguilar W."/>
            <person name="Moore D."/>
            <person name="Tallon L."/>
            <person name="Sadzewicz L."/>
            <person name="Sengamalay N."/>
            <person name="Ott S."/>
            <person name="Godinez A."/>
            <person name="Nagaraj S."/>
            <person name="Nadendla S."/>
            <person name="Geyer C."/>
            <person name="Sichtig H."/>
        </authorList>
    </citation>
    <scope>NUCLEOTIDE SEQUENCE [LARGE SCALE GENOMIC DNA]</scope>
    <source>
        <strain evidence="7">FDAARGOS_289</strain>
    </source>
</reference>
<dbReference type="Gene3D" id="3.40.50.1820">
    <property type="entry name" value="alpha/beta hydrolase"/>
    <property type="match status" value="1"/>
</dbReference>
<dbReference type="Proteomes" id="UP000197050">
    <property type="component" value="Chromosome"/>
</dbReference>
<name>A0A1Z3U6K7_BREVE</name>
<dbReference type="RefSeq" id="WP_088582370.1">
    <property type="nucleotide sequence ID" value="NZ_CP022048.2"/>
</dbReference>
<gene>
    <name evidence="6" type="ORF">CEP68_04980</name>
</gene>